<keyword evidence="3 8" id="KW-0808">Transferase</keyword>
<evidence type="ECO:0000256" key="9">
    <source>
        <dbReference type="PIRSR" id="PIRSR618319-50"/>
    </source>
</evidence>
<dbReference type="Gene3D" id="3.40.640.10">
    <property type="entry name" value="Type I PLP-dependent aspartate aminotransferase-like (Major domain)"/>
    <property type="match status" value="1"/>
</dbReference>
<name>A0A1M6BQ18_9FIRM</name>
<dbReference type="InterPro" id="IPR018319">
    <property type="entry name" value="SelA-like"/>
</dbReference>
<dbReference type="GO" id="GO:0005737">
    <property type="term" value="C:cytoplasm"/>
    <property type="evidence" value="ECO:0007669"/>
    <property type="project" value="UniProtKB-SubCell"/>
</dbReference>
<evidence type="ECO:0000256" key="7">
    <source>
        <dbReference type="ARBA" id="ARBA00044507"/>
    </source>
</evidence>
<keyword evidence="12" id="KW-1185">Reference proteome</keyword>
<comment type="function">
    <text evidence="8">Converts seryl-tRNA(Sec) to selenocysteinyl-tRNA(Sec) required for selenoprotein biosynthesis.</text>
</comment>
<dbReference type="EC" id="2.9.1.1" evidence="8"/>
<evidence type="ECO:0000256" key="1">
    <source>
        <dbReference type="ARBA" id="ARBA00001933"/>
    </source>
</evidence>
<evidence type="ECO:0000313" key="12">
    <source>
        <dbReference type="Proteomes" id="UP000184536"/>
    </source>
</evidence>
<comment type="catalytic activity">
    <reaction evidence="8">
        <text>L-seryl-tRNA(Sec) + selenophosphate + H(+) = L-selenocysteinyl-tRNA(Sec) + phosphate</text>
        <dbReference type="Rhea" id="RHEA:22728"/>
        <dbReference type="Rhea" id="RHEA-COMP:9742"/>
        <dbReference type="Rhea" id="RHEA-COMP:9743"/>
        <dbReference type="ChEBI" id="CHEBI:15378"/>
        <dbReference type="ChEBI" id="CHEBI:16144"/>
        <dbReference type="ChEBI" id="CHEBI:43474"/>
        <dbReference type="ChEBI" id="CHEBI:78533"/>
        <dbReference type="ChEBI" id="CHEBI:78573"/>
        <dbReference type="EC" id="2.9.1.1"/>
    </reaction>
</comment>
<sequence length="469" mass="52305">MLQKKDLFCMIPKVDELLNNDKLSILFEKYPRTIIVDTVRLCIEEIRQEIIGLQEDKVKSYKVDEDQLINQVIRQVENAWMMNLKRVINGTGVVIHTNLGRSLLSEAIKEEVWNTAANYSTLEFNTETGTRGSRYAHVEDILSKLCGSEAAMVVNNNAAAVLLVLGTIAKNREVIVSRGQLVEIGGSFRIPEVMEQSGAKLKEVGTTNKTHLADYERAICEETAALLKVHTSNYKILGFTQEVALSDMVLLGEKYNIPVIEDIGSGTLIDLSKYGLTKEPTVQESIAEGADVVTFSGDKLLGGPQAGIIVGKKKYIDRMKKNPLTRALRVDKLTLAALEATLRLYLDEKDALIKIPTLRMLTLSPIEIEGKAKALLKEIGKLNLDHEIKILKGVSQVGGGAMPLEELPSYLIAIKPFKKSVNQVETELRKRKIPIIARISEDQLLFDCRTIKEEEFDMIIEAFADILRT</sequence>
<evidence type="ECO:0000256" key="4">
    <source>
        <dbReference type="ARBA" id="ARBA00022898"/>
    </source>
</evidence>
<reference evidence="12" key="1">
    <citation type="submission" date="2016-11" db="EMBL/GenBank/DDBJ databases">
        <authorList>
            <person name="Varghese N."/>
            <person name="Submissions S."/>
        </authorList>
    </citation>
    <scope>NUCLEOTIDE SEQUENCE [LARGE SCALE GENOMIC DNA]</scope>
    <source>
        <strain evidence="12">DSM 17957</strain>
    </source>
</reference>
<proteinExistence type="inferred from homology"/>
<dbReference type="InterPro" id="IPR015421">
    <property type="entry name" value="PyrdxlP-dep_Trfase_major"/>
</dbReference>
<feature type="domain" description="L-seryl-tRNA selenium transferase N-terminal" evidence="10">
    <location>
        <begin position="11"/>
        <end position="47"/>
    </location>
</feature>
<dbReference type="OrthoDB" id="9787096at2"/>
<dbReference type="Gene3D" id="3.90.1150.180">
    <property type="match status" value="1"/>
</dbReference>
<evidence type="ECO:0000256" key="2">
    <source>
        <dbReference type="ARBA" id="ARBA00022490"/>
    </source>
</evidence>
<dbReference type="PANTHER" id="PTHR32328">
    <property type="entry name" value="L-SERYL-TRNA(SEC) SELENIUM TRANSFERASE"/>
    <property type="match status" value="1"/>
</dbReference>
<dbReference type="InterPro" id="IPR025862">
    <property type="entry name" value="SelA_trans_N_dom"/>
</dbReference>
<dbReference type="HAMAP" id="MF_00423">
    <property type="entry name" value="SelA"/>
    <property type="match status" value="1"/>
</dbReference>
<dbReference type="UniPathway" id="UPA00906">
    <property type="reaction ID" value="UER00896"/>
</dbReference>
<keyword evidence="4 8" id="KW-0663">Pyridoxal phosphate</keyword>
<comment type="pathway">
    <text evidence="8">Aminoacyl-tRNA biosynthesis; selenocysteinyl-tRNA(Sec) biosynthesis; selenocysteinyl-tRNA(Sec) from L-seryl-tRNA(Sec) (bacterial route): step 1/1.</text>
</comment>
<dbReference type="GO" id="GO:0001514">
    <property type="term" value="P:selenocysteine incorporation"/>
    <property type="evidence" value="ECO:0007669"/>
    <property type="project" value="UniProtKB-UniRule"/>
</dbReference>
<organism evidence="11 12">
    <name type="scientific">Geosporobacter subterraneus DSM 17957</name>
    <dbReference type="NCBI Taxonomy" id="1121919"/>
    <lineage>
        <taxon>Bacteria</taxon>
        <taxon>Bacillati</taxon>
        <taxon>Bacillota</taxon>
        <taxon>Clostridia</taxon>
        <taxon>Peptostreptococcales</taxon>
        <taxon>Thermotaleaceae</taxon>
        <taxon>Geosporobacter</taxon>
    </lineage>
</organism>
<dbReference type="EMBL" id="FQZV01000003">
    <property type="protein sequence ID" value="SHI50855.1"/>
    <property type="molecule type" value="Genomic_DNA"/>
</dbReference>
<dbReference type="Proteomes" id="UP000184536">
    <property type="component" value="Unassembled WGS sequence"/>
</dbReference>
<protein>
    <recommendedName>
        <fullName evidence="8">L-seryl-tRNA(Sec) selenium transferase</fullName>
        <ecNumber evidence="8">2.9.1.1</ecNumber>
    </recommendedName>
    <alternativeName>
        <fullName evidence="8">Selenocysteine synthase</fullName>
        <shortName evidence="8">Sec synthase</shortName>
    </alternativeName>
    <alternativeName>
        <fullName evidence="8">Selenocysteinyl-tRNA(Sec) synthase</fullName>
    </alternativeName>
</protein>
<evidence type="ECO:0000256" key="6">
    <source>
        <dbReference type="ARBA" id="ARBA00023266"/>
    </source>
</evidence>
<accession>A0A1M6BQ18</accession>
<gene>
    <name evidence="8" type="primary">selA</name>
    <name evidence="11" type="ORF">SAMN02745975_00018</name>
</gene>
<comment type="similarity">
    <text evidence="7 8">Belongs to the SelA family.</text>
</comment>
<dbReference type="InterPro" id="IPR004534">
    <property type="entry name" value="SelA_trans"/>
</dbReference>
<comment type="subcellular location">
    <subcellularLocation>
        <location evidence="8">Cytoplasm</location>
    </subcellularLocation>
</comment>
<keyword evidence="5 8" id="KW-0648">Protein biosynthesis</keyword>
<feature type="modified residue" description="N6-(pyridoxal phosphate)lysine" evidence="8 9">
    <location>
        <position position="299"/>
    </location>
</feature>
<dbReference type="Pfam" id="PF03841">
    <property type="entry name" value="SelA"/>
    <property type="match status" value="1"/>
</dbReference>
<dbReference type="RefSeq" id="WP_110939343.1">
    <property type="nucleotide sequence ID" value="NZ_FQZV01000003.1"/>
</dbReference>
<keyword evidence="2 8" id="KW-0963">Cytoplasm</keyword>
<evidence type="ECO:0000256" key="5">
    <source>
        <dbReference type="ARBA" id="ARBA00022917"/>
    </source>
</evidence>
<evidence type="ECO:0000256" key="3">
    <source>
        <dbReference type="ARBA" id="ARBA00022679"/>
    </source>
</evidence>
<dbReference type="InterPro" id="IPR015424">
    <property type="entry name" value="PyrdxlP-dep_Trfase"/>
</dbReference>
<dbReference type="GO" id="GO:0004125">
    <property type="term" value="F:L-seryl-tRNA(Sec) selenium transferase activity"/>
    <property type="evidence" value="ECO:0007669"/>
    <property type="project" value="UniProtKB-UniRule"/>
</dbReference>
<dbReference type="NCBIfam" id="TIGR00474">
    <property type="entry name" value="selA"/>
    <property type="match status" value="1"/>
</dbReference>
<evidence type="ECO:0000256" key="8">
    <source>
        <dbReference type="HAMAP-Rule" id="MF_00423"/>
    </source>
</evidence>
<dbReference type="Pfam" id="PF12390">
    <property type="entry name" value="Se-cys_synth_N"/>
    <property type="match status" value="1"/>
</dbReference>
<dbReference type="PANTHER" id="PTHR32328:SF0">
    <property type="entry name" value="L-SERYL-TRNA(SEC) SELENIUM TRANSFERASE"/>
    <property type="match status" value="1"/>
</dbReference>
<dbReference type="GO" id="GO:0001717">
    <property type="term" value="P:conversion of seryl-tRNAsec to selenocys-tRNAsec"/>
    <property type="evidence" value="ECO:0007669"/>
    <property type="project" value="UniProtKB-UniRule"/>
</dbReference>
<dbReference type="AlphaFoldDB" id="A0A1M6BQ18"/>
<comment type="cofactor">
    <cofactor evidence="1 8 9">
        <name>pyridoxal 5'-phosphate</name>
        <dbReference type="ChEBI" id="CHEBI:597326"/>
    </cofactor>
</comment>
<evidence type="ECO:0000313" key="11">
    <source>
        <dbReference type="EMBL" id="SHI50855.1"/>
    </source>
</evidence>
<evidence type="ECO:0000259" key="10">
    <source>
        <dbReference type="Pfam" id="PF12390"/>
    </source>
</evidence>
<dbReference type="SUPFAM" id="SSF53383">
    <property type="entry name" value="PLP-dependent transferases"/>
    <property type="match status" value="1"/>
</dbReference>
<keyword evidence="6 8" id="KW-0711">Selenium</keyword>
<dbReference type="STRING" id="1121919.SAMN02745975_00018"/>